<accession>A0A645HVP3</accession>
<reference evidence="1" key="1">
    <citation type="submission" date="2019-08" db="EMBL/GenBank/DDBJ databases">
        <authorList>
            <person name="Kucharzyk K."/>
            <person name="Murdoch R.W."/>
            <person name="Higgins S."/>
            <person name="Loffler F."/>
        </authorList>
    </citation>
    <scope>NUCLEOTIDE SEQUENCE</scope>
</reference>
<protein>
    <submittedName>
        <fullName evidence="1">Uncharacterized protein</fullName>
    </submittedName>
</protein>
<dbReference type="EMBL" id="VSSQ01101212">
    <property type="protein sequence ID" value="MPN43057.1"/>
    <property type="molecule type" value="Genomic_DNA"/>
</dbReference>
<organism evidence="1">
    <name type="scientific">bioreactor metagenome</name>
    <dbReference type="NCBI Taxonomy" id="1076179"/>
    <lineage>
        <taxon>unclassified sequences</taxon>
        <taxon>metagenomes</taxon>
        <taxon>ecological metagenomes</taxon>
    </lineage>
</organism>
<sequence>MSTEKSRRSEKIQMFDDVARLIVGAQFVYFVTYKGLKKTRLFP</sequence>
<proteinExistence type="predicted"/>
<gene>
    <name evidence="1" type="ORF">SDC9_190616</name>
</gene>
<evidence type="ECO:0000313" key="1">
    <source>
        <dbReference type="EMBL" id="MPN43057.1"/>
    </source>
</evidence>
<comment type="caution">
    <text evidence="1">The sequence shown here is derived from an EMBL/GenBank/DDBJ whole genome shotgun (WGS) entry which is preliminary data.</text>
</comment>
<dbReference type="AlphaFoldDB" id="A0A645HVP3"/>
<name>A0A645HVP3_9ZZZZ</name>